<dbReference type="PANTHER" id="PTHR35535:SF1">
    <property type="entry name" value="HEAT SHOCK PROTEIN HSLJ"/>
    <property type="match status" value="1"/>
</dbReference>
<dbReference type="RefSeq" id="WP_052416009.1">
    <property type="nucleotide sequence ID" value="NZ_BBNU01000007.1"/>
</dbReference>
<name>A0A090WWG8_9FLAO</name>
<dbReference type="InterPro" id="IPR038670">
    <property type="entry name" value="HslJ-like_sf"/>
</dbReference>
<protein>
    <recommendedName>
        <fullName evidence="1">DUF306 domain-containing protein</fullName>
    </recommendedName>
</protein>
<dbReference type="AlphaFoldDB" id="A0A090WWG8"/>
<dbReference type="Pfam" id="PF03724">
    <property type="entry name" value="META"/>
    <property type="match status" value="1"/>
</dbReference>
<proteinExistence type="predicted"/>
<comment type="caution">
    <text evidence="2">The sequence shown here is derived from an EMBL/GenBank/DDBJ whole genome shotgun (WGS) entry which is preliminary data.</text>
</comment>
<sequence length="130" mass="14283">MKILSTLLFAMLVITSCGNKPNAEKLSGEFHIISLDQNSELPKNLTITFDAETKKISGFSGCNNFFGSFTVTDGVLQFGQMGSTRKMCAGDANKIETEMLQMLSKVNTFSFENDTLNLKVDDAILLKAKK</sequence>
<dbReference type="Proteomes" id="UP000029643">
    <property type="component" value="Unassembled WGS sequence"/>
</dbReference>
<dbReference type="PROSITE" id="PS51257">
    <property type="entry name" value="PROKAR_LIPOPROTEIN"/>
    <property type="match status" value="1"/>
</dbReference>
<dbReference type="InterPro" id="IPR005184">
    <property type="entry name" value="DUF306_Meta_HslJ"/>
</dbReference>
<organism evidence="2 3">
    <name type="scientific">Algibacter lectus</name>
    <dbReference type="NCBI Taxonomy" id="221126"/>
    <lineage>
        <taxon>Bacteria</taxon>
        <taxon>Pseudomonadati</taxon>
        <taxon>Bacteroidota</taxon>
        <taxon>Flavobacteriia</taxon>
        <taxon>Flavobacteriales</taxon>
        <taxon>Flavobacteriaceae</taxon>
        <taxon>Algibacter</taxon>
    </lineage>
</organism>
<dbReference type="STRING" id="221126.SAMN04489722_104156"/>
<dbReference type="InterPro" id="IPR053147">
    <property type="entry name" value="Hsp_HslJ-like"/>
</dbReference>
<gene>
    <name evidence="2" type="ORF">JCM19274_3176</name>
</gene>
<evidence type="ECO:0000313" key="3">
    <source>
        <dbReference type="Proteomes" id="UP000029643"/>
    </source>
</evidence>
<feature type="domain" description="DUF306" evidence="1">
    <location>
        <begin position="28"/>
        <end position="122"/>
    </location>
</feature>
<reference evidence="2" key="1">
    <citation type="journal article" date="2014" name="Genome Announc.">
        <title>Draft Genome Sequences of Marine Flavobacterium Algibacter lectus Strains SS8 and NR4.</title>
        <authorList>
            <person name="Takatani N."/>
            <person name="Nakanishi M."/>
            <person name="Meirelles P."/>
            <person name="Mino S."/>
            <person name="Suda W."/>
            <person name="Oshima K."/>
            <person name="Hattori M."/>
            <person name="Ohkuma M."/>
            <person name="Hosokawa M."/>
            <person name="Miyashita K."/>
            <person name="Thompson F.L."/>
            <person name="Niwa A."/>
            <person name="Sawabe T."/>
            <person name="Sawabe T."/>
        </authorList>
    </citation>
    <scope>NUCLEOTIDE SEQUENCE [LARGE SCALE GENOMIC DNA]</scope>
    <source>
        <strain evidence="2">JCM 19274</strain>
    </source>
</reference>
<accession>A0A090WWG8</accession>
<dbReference type="EMBL" id="BBNU01000007">
    <property type="protein sequence ID" value="GAL79764.1"/>
    <property type="molecule type" value="Genomic_DNA"/>
</dbReference>
<dbReference type="PANTHER" id="PTHR35535">
    <property type="entry name" value="HEAT SHOCK PROTEIN HSLJ"/>
    <property type="match status" value="1"/>
</dbReference>
<evidence type="ECO:0000259" key="1">
    <source>
        <dbReference type="Pfam" id="PF03724"/>
    </source>
</evidence>
<evidence type="ECO:0000313" key="2">
    <source>
        <dbReference type="EMBL" id="GAL79764.1"/>
    </source>
</evidence>
<dbReference type="Gene3D" id="2.40.128.270">
    <property type="match status" value="1"/>
</dbReference>